<organism evidence="1 2">
    <name type="scientific">Candidatus Spechtbacteria bacterium RIFCSPLOWO2_12_FULL_38_22</name>
    <dbReference type="NCBI Taxonomy" id="1802165"/>
    <lineage>
        <taxon>Bacteria</taxon>
        <taxon>Candidatus Spechtiibacteriota</taxon>
    </lineage>
</organism>
<dbReference type="AlphaFoldDB" id="A0A1G2HGU7"/>
<evidence type="ECO:0000313" key="1">
    <source>
        <dbReference type="EMBL" id="OGZ61716.1"/>
    </source>
</evidence>
<proteinExistence type="predicted"/>
<comment type="caution">
    <text evidence="1">The sequence shown here is derived from an EMBL/GenBank/DDBJ whole genome shotgun (WGS) entry which is preliminary data.</text>
</comment>
<reference evidence="1 2" key="1">
    <citation type="journal article" date="2016" name="Nat. Commun.">
        <title>Thousands of microbial genomes shed light on interconnected biogeochemical processes in an aquifer system.</title>
        <authorList>
            <person name="Anantharaman K."/>
            <person name="Brown C.T."/>
            <person name="Hug L.A."/>
            <person name="Sharon I."/>
            <person name="Castelle C.J."/>
            <person name="Probst A.J."/>
            <person name="Thomas B.C."/>
            <person name="Singh A."/>
            <person name="Wilkins M.J."/>
            <person name="Karaoz U."/>
            <person name="Brodie E.L."/>
            <person name="Williams K.H."/>
            <person name="Hubbard S.S."/>
            <person name="Banfield J.F."/>
        </authorList>
    </citation>
    <scope>NUCLEOTIDE SEQUENCE [LARGE SCALE GENOMIC DNA]</scope>
</reference>
<sequence length="143" mass="16217">MGKRYKTDFFDGIKIVGSKIFVEHTKKALRLLKKKTPGTYKTLVLKHLRCIRYARVSQVNDAGEFRVSNITAYPDLAWYASSIVHEAYHIELGARGLVDSGTSAELKCIKVQIRAGLRIGLSNKWIEHLKTRDGTHWKSSTRG</sequence>
<dbReference type="Proteomes" id="UP000176770">
    <property type="component" value="Unassembled WGS sequence"/>
</dbReference>
<accession>A0A1G2HGU7</accession>
<gene>
    <name evidence="1" type="ORF">A3F94_02005</name>
</gene>
<dbReference type="EMBL" id="MHOK01000018">
    <property type="protein sequence ID" value="OGZ61716.1"/>
    <property type="molecule type" value="Genomic_DNA"/>
</dbReference>
<dbReference type="STRING" id="1802165.A3F94_02005"/>
<evidence type="ECO:0008006" key="3">
    <source>
        <dbReference type="Google" id="ProtNLM"/>
    </source>
</evidence>
<name>A0A1G2HGU7_9BACT</name>
<protein>
    <recommendedName>
        <fullName evidence="3">SprT-like domain-containing protein</fullName>
    </recommendedName>
</protein>
<evidence type="ECO:0000313" key="2">
    <source>
        <dbReference type="Proteomes" id="UP000176770"/>
    </source>
</evidence>